<sequence>MADLECKEPFDSPGNNWLSPWVLEVGWCQSAAQRRMRLVLLLRWTSESGHDGEVWVQQFLWRRKTR</sequence>
<comment type="caution">
    <text evidence="1">The sequence shown here is derived from an EMBL/GenBank/DDBJ whole genome shotgun (WGS) entry which is preliminary data.</text>
</comment>
<dbReference type="Proteomes" id="UP000747542">
    <property type="component" value="Unassembled WGS sequence"/>
</dbReference>
<name>A0A8J5N4L8_HOMAM</name>
<gene>
    <name evidence="1" type="ORF">Hamer_G031828</name>
</gene>
<evidence type="ECO:0000313" key="1">
    <source>
        <dbReference type="EMBL" id="KAG7173332.1"/>
    </source>
</evidence>
<evidence type="ECO:0000313" key="2">
    <source>
        <dbReference type="Proteomes" id="UP000747542"/>
    </source>
</evidence>
<accession>A0A8J5N4L8</accession>
<dbReference type="EMBL" id="JAHLQT010010065">
    <property type="protein sequence ID" value="KAG7173332.1"/>
    <property type="molecule type" value="Genomic_DNA"/>
</dbReference>
<reference evidence="1" key="1">
    <citation type="journal article" date="2021" name="Sci. Adv.">
        <title>The American lobster genome reveals insights on longevity, neural, and immune adaptations.</title>
        <authorList>
            <person name="Polinski J.M."/>
            <person name="Zimin A.V."/>
            <person name="Clark K.F."/>
            <person name="Kohn A.B."/>
            <person name="Sadowski N."/>
            <person name="Timp W."/>
            <person name="Ptitsyn A."/>
            <person name="Khanna P."/>
            <person name="Romanova D.Y."/>
            <person name="Williams P."/>
            <person name="Greenwood S.J."/>
            <person name="Moroz L.L."/>
            <person name="Walt D.R."/>
            <person name="Bodnar A.G."/>
        </authorList>
    </citation>
    <scope>NUCLEOTIDE SEQUENCE</scope>
    <source>
        <strain evidence="1">GMGI-L3</strain>
    </source>
</reference>
<keyword evidence="2" id="KW-1185">Reference proteome</keyword>
<dbReference type="AlphaFoldDB" id="A0A8J5N4L8"/>
<organism evidence="1 2">
    <name type="scientific">Homarus americanus</name>
    <name type="common">American lobster</name>
    <dbReference type="NCBI Taxonomy" id="6706"/>
    <lineage>
        <taxon>Eukaryota</taxon>
        <taxon>Metazoa</taxon>
        <taxon>Ecdysozoa</taxon>
        <taxon>Arthropoda</taxon>
        <taxon>Crustacea</taxon>
        <taxon>Multicrustacea</taxon>
        <taxon>Malacostraca</taxon>
        <taxon>Eumalacostraca</taxon>
        <taxon>Eucarida</taxon>
        <taxon>Decapoda</taxon>
        <taxon>Pleocyemata</taxon>
        <taxon>Astacidea</taxon>
        <taxon>Nephropoidea</taxon>
        <taxon>Nephropidae</taxon>
        <taxon>Homarus</taxon>
    </lineage>
</organism>
<proteinExistence type="predicted"/>
<protein>
    <submittedName>
        <fullName evidence="1">Uncharacterized protein</fullName>
    </submittedName>
</protein>